<dbReference type="InterPro" id="IPR000326">
    <property type="entry name" value="PAP2/HPO"/>
</dbReference>
<feature type="transmembrane region" description="Helical" evidence="7">
    <location>
        <begin position="350"/>
        <end position="370"/>
    </location>
</feature>
<feature type="transmembrane region" description="Helical" evidence="7">
    <location>
        <begin position="377"/>
        <end position="398"/>
    </location>
</feature>
<dbReference type="Proteomes" id="UP001165542">
    <property type="component" value="Unassembled WGS sequence"/>
</dbReference>
<dbReference type="PANTHER" id="PTHR30353">
    <property type="entry name" value="INNER MEMBRANE PROTEIN DEDA-RELATED"/>
    <property type="match status" value="1"/>
</dbReference>
<dbReference type="SUPFAM" id="SSF48317">
    <property type="entry name" value="Acid phosphatase/Vanadium-dependent haloperoxidase"/>
    <property type="match status" value="1"/>
</dbReference>
<organism evidence="9 10">
    <name type="scientific">Halomonas dongshanensis</name>
    <dbReference type="NCBI Taxonomy" id="2890835"/>
    <lineage>
        <taxon>Bacteria</taxon>
        <taxon>Pseudomonadati</taxon>
        <taxon>Pseudomonadota</taxon>
        <taxon>Gammaproteobacteria</taxon>
        <taxon>Oceanospirillales</taxon>
        <taxon>Halomonadaceae</taxon>
        <taxon>Halomonas</taxon>
    </lineage>
</organism>
<proteinExistence type="inferred from homology"/>
<keyword evidence="6 7" id="KW-0472">Membrane</keyword>
<dbReference type="Pfam" id="PF01569">
    <property type="entry name" value="PAP2"/>
    <property type="match status" value="1"/>
</dbReference>
<feature type="transmembrane region" description="Helical" evidence="7">
    <location>
        <begin position="132"/>
        <end position="150"/>
    </location>
</feature>
<comment type="caution">
    <text evidence="9">The sequence shown here is derived from an EMBL/GenBank/DDBJ whole genome shotgun (WGS) entry which is preliminary data.</text>
</comment>
<feature type="transmembrane region" description="Helical" evidence="7">
    <location>
        <begin position="434"/>
        <end position="454"/>
    </location>
</feature>
<comment type="similarity">
    <text evidence="2">Belongs to the DedA family.</text>
</comment>
<feature type="domain" description="Phosphatidic acid phosphatase type 2/haloperoxidase" evidence="8">
    <location>
        <begin position="306"/>
        <end position="419"/>
    </location>
</feature>
<protein>
    <submittedName>
        <fullName evidence="9">Bifunctional DedA family/phosphatase PAP2 family protein</fullName>
    </submittedName>
</protein>
<evidence type="ECO:0000256" key="2">
    <source>
        <dbReference type="ARBA" id="ARBA00010792"/>
    </source>
</evidence>
<dbReference type="InterPro" id="IPR032816">
    <property type="entry name" value="VTT_dom"/>
</dbReference>
<keyword evidence="5 7" id="KW-1133">Transmembrane helix</keyword>
<evidence type="ECO:0000259" key="8">
    <source>
        <dbReference type="SMART" id="SM00014"/>
    </source>
</evidence>
<accession>A0ABT2EFK3</accession>
<comment type="subcellular location">
    <subcellularLocation>
        <location evidence="1">Cell membrane</location>
        <topology evidence="1">Multi-pass membrane protein</topology>
    </subcellularLocation>
</comment>
<evidence type="ECO:0000256" key="6">
    <source>
        <dbReference type="ARBA" id="ARBA00023136"/>
    </source>
</evidence>
<evidence type="ECO:0000256" key="5">
    <source>
        <dbReference type="ARBA" id="ARBA00022989"/>
    </source>
</evidence>
<feature type="transmembrane region" description="Helical" evidence="7">
    <location>
        <begin position="404"/>
        <end position="422"/>
    </location>
</feature>
<dbReference type="SMART" id="SM00014">
    <property type="entry name" value="acidPPc"/>
    <property type="match status" value="1"/>
</dbReference>
<evidence type="ECO:0000256" key="3">
    <source>
        <dbReference type="ARBA" id="ARBA00022475"/>
    </source>
</evidence>
<feature type="transmembrane region" description="Helical" evidence="7">
    <location>
        <begin position="283"/>
        <end position="302"/>
    </location>
</feature>
<keyword evidence="4 7" id="KW-0812">Transmembrane</keyword>
<feature type="transmembrane region" description="Helical" evidence="7">
    <location>
        <begin position="309"/>
        <end position="330"/>
    </location>
</feature>
<name>A0ABT2EFK3_9GAMM</name>
<dbReference type="Pfam" id="PF09335">
    <property type="entry name" value="VTT_dom"/>
    <property type="match status" value="1"/>
</dbReference>
<gene>
    <name evidence="9" type="ORF">LLY24_08725</name>
</gene>
<feature type="transmembrane region" description="Helical" evidence="7">
    <location>
        <begin position="170"/>
        <end position="189"/>
    </location>
</feature>
<dbReference type="PANTHER" id="PTHR30353:SF15">
    <property type="entry name" value="INNER MEMBRANE PROTEIN YABI"/>
    <property type="match status" value="1"/>
</dbReference>
<feature type="transmembrane region" description="Helical" evidence="7">
    <location>
        <begin position="46"/>
        <end position="71"/>
    </location>
</feature>
<dbReference type="RefSeq" id="WP_259035972.1">
    <property type="nucleotide sequence ID" value="NZ_JAJISC010000003.1"/>
</dbReference>
<reference evidence="9" key="1">
    <citation type="submission" date="2021-11" db="EMBL/GenBank/DDBJ databases">
        <title>Halomonas sp., isolated from a coastal aquaculture zone in Dongshan Bay.</title>
        <authorList>
            <person name="Lin W."/>
        </authorList>
    </citation>
    <scope>NUCLEOTIDE SEQUENCE</scope>
    <source>
        <strain evidence="9">Yzlin-01</strain>
    </source>
</reference>
<keyword evidence="3" id="KW-1003">Cell membrane</keyword>
<evidence type="ECO:0000313" key="10">
    <source>
        <dbReference type="Proteomes" id="UP001165542"/>
    </source>
</evidence>
<evidence type="ECO:0000256" key="4">
    <source>
        <dbReference type="ARBA" id="ARBA00022692"/>
    </source>
</evidence>
<feature type="transmembrane region" description="Helical" evidence="7">
    <location>
        <begin position="228"/>
        <end position="249"/>
    </location>
</feature>
<evidence type="ECO:0000256" key="7">
    <source>
        <dbReference type="SAM" id="Phobius"/>
    </source>
</evidence>
<sequence length="455" mass="50221">MSLSAPVLVLLVLLIALAESLALVGLLVPGVVLITAVASLAGHQDIALLWLLGAAFVGAIIGDGVSFQLGYRYREQVTTRWPLSKHPEWLAQGIRFFERYGAYSVFIGRFVGPVRPIIPLVAGMMRMPRQHFLWANVISALLWAPAYVLPGYLLGHTWQQHLDIPPNIENALLFIGAAIVVLALLFSWARHQVGRHGRLYRLLAGVVRRFPFLRRSWLTLSQSGEVPLASLLLLVISLAALSGWTLYVINHPGPLDIDLQAQRLFAWIDSAQIDAAADLMAKIGDKLGITALFLPWGVWMLWRRQLRLLVHWASALLGIALLNTWGKAAFGRPRPDTPDYLTGSLSYPSAHTSTSVVLFGLAAAFAASVLPRERRGWIYWAALAVVFPMALSRLVIGVHWLSDLIGGALLGLVVCALVRLNWQRQSRSIAPCPWRLLTLASLVLLSARIVWLPYV</sequence>
<keyword evidence="10" id="KW-1185">Reference proteome</keyword>
<evidence type="ECO:0000256" key="1">
    <source>
        <dbReference type="ARBA" id="ARBA00004651"/>
    </source>
</evidence>
<evidence type="ECO:0000313" key="9">
    <source>
        <dbReference type="EMBL" id="MCS2609397.1"/>
    </source>
</evidence>
<dbReference type="Gene3D" id="1.20.144.10">
    <property type="entry name" value="Phosphatidic acid phosphatase type 2/haloperoxidase"/>
    <property type="match status" value="1"/>
</dbReference>
<dbReference type="InterPro" id="IPR036938">
    <property type="entry name" value="PAP2/HPO_sf"/>
</dbReference>
<dbReference type="InterPro" id="IPR032818">
    <property type="entry name" value="DedA-like"/>
</dbReference>
<dbReference type="EMBL" id="JAJISC010000003">
    <property type="protein sequence ID" value="MCS2609397.1"/>
    <property type="molecule type" value="Genomic_DNA"/>
</dbReference>
<dbReference type="CDD" id="cd03392">
    <property type="entry name" value="PAP2_like_2"/>
    <property type="match status" value="1"/>
</dbReference>